<dbReference type="InterPro" id="IPR027417">
    <property type="entry name" value="P-loop_NTPase"/>
</dbReference>
<reference evidence="3" key="1">
    <citation type="submission" date="2022-08" db="EMBL/GenBank/DDBJ databases">
        <title>Genome analysis of Corynebacteriales strain.</title>
        <authorList>
            <person name="Lee S.D."/>
        </authorList>
    </citation>
    <scope>NUCLEOTIDE SEQUENCE</scope>
    <source>
        <strain evidence="3">D3-21</strain>
    </source>
</reference>
<dbReference type="Pfam" id="PF25873">
    <property type="entry name" value="WHD_MalT"/>
    <property type="match status" value="1"/>
</dbReference>
<dbReference type="InterPro" id="IPR049945">
    <property type="entry name" value="AAA_22"/>
</dbReference>
<organism evidence="3 4">
    <name type="scientific">Speluncibacter jeojiensis</name>
    <dbReference type="NCBI Taxonomy" id="2710754"/>
    <lineage>
        <taxon>Bacteria</taxon>
        <taxon>Bacillati</taxon>
        <taxon>Actinomycetota</taxon>
        <taxon>Actinomycetes</taxon>
        <taxon>Mycobacteriales</taxon>
        <taxon>Speluncibacteraceae</taxon>
        <taxon>Speluncibacter</taxon>
    </lineage>
</organism>
<feature type="domain" description="ORC1/DEAH AAA+ ATPase" evidence="1">
    <location>
        <begin position="49"/>
        <end position="177"/>
    </location>
</feature>
<name>A0A9X4RF26_9ACTN</name>
<evidence type="ECO:0000259" key="1">
    <source>
        <dbReference type="Pfam" id="PF13401"/>
    </source>
</evidence>
<sequence length="436" mass="46398">MVHEYKASSTVETQVPAVLPARLQPPIFGCALIPRARVHRALPTHDAGGAALTVVAAPAGSGKTAALTEWTHAVRASGTRVSWLTVLAEDNDVATFATDLCAALCIDGDMEPIPGPAAATAQEAADAVMAVVARRPDPIVLVLDDVQQLRSPESLEMLDLLARFHAGRLRLVMAGRYEPAMGLSRLRLEGALVALTADDLAFTPAEAEQIFAQHLLALDGPDLAALMTRTGGWAAGLRMAAIALVGSDDVSARIAEFSGDTRTVADYLADEILGALPDAMRLFMIATAQADFFTVDYAEAVGATPDAGLMLDDLAQRNCMVVRHEGPDPRFSYHPLLRSYLLAELNRQPERVRCEIHGRLAEWFARAGEPVAALEHAVEAGPADDALSDAFAAQGIRAVLDGGSAALLALLATVPPLRVFAAGRRTRTGCRRDRRW</sequence>
<evidence type="ECO:0000313" key="3">
    <source>
        <dbReference type="EMBL" id="MDG3016399.1"/>
    </source>
</evidence>
<dbReference type="EMBL" id="JANRHA010000013">
    <property type="protein sequence ID" value="MDG3016399.1"/>
    <property type="molecule type" value="Genomic_DNA"/>
</dbReference>
<dbReference type="SUPFAM" id="SSF52540">
    <property type="entry name" value="P-loop containing nucleoside triphosphate hydrolases"/>
    <property type="match status" value="1"/>
</dbReference>
<protein>
    <submittedName>
        <fullName evidence="3">AAA family ATPase</fullName>
    </submittedName>
</protein>
<accession>A0A9X4RF26</accession>
<dbReference type="Pfam" id="PF13401">
    <property type="entry name" value="AAA_22"/>
    <property type="match status" value="1"/>
</dbReference>
<dbReference type="InterPro" id="IPR059106">
    <property type="entry name" value="WHD_MalT"/>
</dbReference>
<evidence type="ECO:0000313" key="4">
    <source>
        <dbReference type="Proteomes" id="UP001152755"/>
    </source>
</evidence>
<dbReference type="Proteomes" id="UP001152755">
    <property type="component" value="Unassembled WGS sequence"/>
</dbReference>
<dbReference type="GO" id="GO:0016887">
    <property type="term" value="F:ATP hydrolysis activity"/>
    <property type="evidence" value="ECO:0007669"/>
    <property type="project" value="InterPro"/>
</dbReference>
<dbReference type="AlphaFoldDB" id="A0A9X4RF26"/>
<feature type="domain" description="MalT-like winged helix" evidence="2">
    <location>
        <begin position="269"/>
        <end position="350"/>
    </location>
</feature>
<gene>
    <name evidence="3" type="ORF">NVS88_17730</name>
</gene>
<proteinExistence type="predicted"/>
<dbReference type="Gene3D" id="3.40.50.300">
    <property type="entry name" value="P-loop containing nucleotide triphosphate hydrolases"/>
    <property type="match status" value="1"/>
</dbReference>
<keyword evidence="4" id="KW-1185">Reference proteome</keyword>
<dbReference type="RefSeq" id="WP_277830536.1">
    <property type="nucleotide sequence ID" value="NZ_JAAIVF010000001.1"/>
</dbReference>
<comment type="caution">
    <text evidence="3">The sequence shown here is derived from an EMBL/GenBank/DDBJ whole genome shotgun (WGS) entry which is preliminary data.</text>
</comment>
<evidence type="ECO:0000259" key="2">
    <source>
        <dbReference type="Pfam" id="PF25873"/>
    </source>
</evidence>